<feature type="compositionally biased region" description="Acidic residues" evidence="1">
    <location>
        <begin position="605"/>
        <end position="614"/>
    </location>
</feature>
<dbReference type="InterPro" id="IPR012340">
    <property type="entry name" value="NA-bd_OB-fold"/>
</dbReference>
<reference evidence="2" key="2">
    <citation type="submission" date="2025-08" db="UniProtKB">
        <authorList>
            <consortium name="Ensembl"/>
        </authorList>
    </citation>
    <scope>IDENTIFICATION</scope>
    <source>
        <strain evidence="2">Glennie</strain>
    </source>
</reference>
<evidence type="ECO:0000313" key="2">
    <source>
        <dbReference type="Ensembl" id="ENSOANP00000018446.2"/>
    </source>
</evidence>
<dbReference type="InterPro" id="IPR040893">
    <property type="entry name" value="RADX"/>
</dbReference>
<dbReference type="OMA" id="TGCHKGQ"/>
<dbReference type="GeneID" id="100082396"/>
<dbReference type="RefSeq" id="XP_028923769.2">
    <property type="nucleotide sequence ID" value="XM_029067936.2"/>
</dbReference>
<feature type="region of interest" description="Disordered" evidence="1">
    <location>
        <begin position="174"/>
        <end position="197"/>
    </location>
</feature>
<dbReference type="SUPFAM" id="SSF50249">
    <property type="entry name" value="Nucleic acid-binding proteins"/>
    <property type="match status" value="1"/>
</dbReference>
<dbReference type="CTD" id="55086"/>
<dbReference type="FunCoup" id="F6T2G6">
    <property type="interactions" value="537"/>
</dbReference>
<dbReference type="Ensembl" id="ENSOANT00000018449.3">
    <property type="protein sequence ID" value="ENSOANP00000018446.2"/>
    <property type="gene ID" value="ENSOANG00000011645.3"/>
</dbReference>
<keyword evidence="3" id="KW-1185">Reference proteome</keyword>
<dbReference type="Pfam" id="PF17659">
    <property type="entry name" value="RADX"/>
    <property type="match status" value="1"/>
</dbReference>
<dbReference type="HOGENOM" id="CLU_016770_0_1_1"/>
<dbReference type="GO" id="GO:0003697">
    <property type="term" value="F:single-stranded DNA binding"/>
    <property type="evidence" value="ECO:0000318"/>
    <property type="project" value="GO_Central"/>
</dbReference>
<sequence>MGPGRRGRQGVGRASASSWSPMQRARRPGRGRAEAEAEAGAAREAALGEAGSWLQRVARRVTAAPHLRAALQDAGPVWVLAVQRYLAEPGPARAPPPPPPPPPPPGYCYDVTLSDGLWQEKCHLVPELNGLVQKNILRAGIEVRVRTVSCLYNEKKLDTGILCLESLDCGGAAAPDPRQAPFRQKEQGRRPERPLKGGRTHYLPLWNNEDPYGDLWLGRKQPDPRPVDVSRITSVAHLEMTWMSRINFSPLLVRIMYKSRLRYYGKPEKNLDEPYQAYLEVADSSGMVSVILWNTLCPEWYNSLSVGTVILIQQYTIKKSYPFRTQPSLGNSQMKRISTIEICLNLQDPSTKISIIPENLVKPEWRLPEVMYNFIARSELDKLPNNYSCDIIGLVTFVGRAQRTKKKESSEDFWLYRWVHVVDGTADEPFILELFATSQPDIFEHIHPMTYLVCTQVRVVRDDTQPPNTRYLTTSNESQIFITGYHKGQPYTSDAKVKSFIQWTKTQSENDQIKKTIIGGYYPFPPAPDTFLKYCNCIKVESVLTALSELKGKIEALHYREHKRIAIQGIISAIRYVGCSSTPEDGSEVGTVQEHSYPSKSQAVEETDFQSEESEVQKEDSRCHQDKEIKFVLNSQENDLEEPHYQSSTASCSPVQRKKMKQRLGDKSALPTQEDNWAEEENRLTVRDTSQLCRDEESMNDEPAIEETRELYSESWESHLWTEVKDNLIDHLSYSHVHPESIPRKFDYEHKDFLMQQYNLHPAKYQPKQYSTNKEIHEFKDARGLGHYEITVLGLNHKIAIDVAFLPTFSLEDPQLSVGEDLHRDSLLSCMDWNSVSHSETFSSKRLQSATSFPGEIIKAATDLDRVHIVCILDICHLGEDRVEVFLNKIYRPADTA</sequence>
<feature type="region of interest" description="Disordered" evidence="1">
    <location>
        <begin position="1"/>
        <end position="45"/>
    </location>
</feature>
<evidence type="ECO:0000256" key="1">
    <source>
        <dbReference type="SAM" id="MobiDB-lite"/>
    </source>
</evidence>
<dbReference type="Bgee" id="ENSOANG00000011645">
    <property type="expression patterns" value="Expressed in fibroblast and 8 other cell types or tissues"/>
</dbReference>
<dbReference type="PANTHER" id="PTHR14944:SF2">
    <property type="entry name" value="RPA-RELATED PROTEIN RADX"/>
    <property type="match status" value="1"/>
</dbReference>
<dbReference type="KEGG" id="oaa:100082396"/>
<feature type="region of interest" description="Disordered" evidence="1">
    <location>
        <begin position="584"/>
        <end position="623"/>
    </location>
</feature>
<evidence type="ECO:0008006" key="4">
    <source>
        <dbReference type="Google" id="ProtNLM"/>
    </source>
</evidence>
<dbReference type="Proteomes" id="UP000002279">
    <property type="component" value="Chromosome 6"/>
</dbReference>
<feature type="compositionally biased region" description="Polar residues" evidence="1">
    <location>
        <begin position="645"/>
        <end position="654"/>
    </location>
</feature>
<reference evidence="2 3" key="1">
    <citation type="journal article" date="2008" name="Nature">
        <title>Genome analysis of the platypus reveals unique signatures of evolution.</title>
        <authorList>
            <person name="Warren W.C."/>
            <person name="Hillier L.W."/>
            <person name="Marshall Graves J.A."/>
            <person name="Birney E."/>
            <person name="Ponting C.P."/>
            <person name="Grutzner F."/>
            <person name="Belov K."/>
            <person name="Miller W."/>
            <person name="Clarke L."/>
            <person name="Chinwalla A.T."/>
            <person name="Yang S.P."/>
            <person name="Heger A."/>
            <person name="Locke D.P."/>
            <person name="Miethke P."/>
            <person name="Waters P.D."/>
            <person name="Veyrunes F."/>
            <person name="Fulton L."/>
            <person name="Fulton B."/>
            <person name="Graves T."/>
            <person name="Wallis J."/>
            <person name="Puente X.S."/>
            <person name="Lopez-Otin C."/>
            <person name="Ordonez G.R."/>
            <person name="Eichler E.E."/>
            <person name="Chen L."/>
            <person name="Cheng Z."/>
            <person name="Deakin J.E."/>
            <person name="Alsop A."/>
            <person name="Thompson K."/>
            <person name="Kirby P."/>
            <person name="Papenfuss A.T."/>
            <person name="Wakefield M.J."/>
            <person name="Olender T."/>
            <person name="Lancet D."/>
            <person name="Huttley G.A."/>
            <person name="Smit A.F."/>
            <person name="Pask A."/>
            <person name="Temple-Smith P."/>
            <person name="Batzer M.A."/>
            <person name="Walker J.A."/>
            <person name="Konkel M.K."/>
            <person name="Harris R.S."/>
            <person name="Whittington C.M."/>
            <person name="Wong E.S."/>
            <person name="Gemmell N.J."/>
            <person name="Buschiazzo E."/>
            <person name="Vargas Jentzsch I.M."/>
            <person name="Merkel A."/>
            <person name="Schmitz J."/>
            <person name="Zemann A."/>
            <person name="Churakov G."/>
            <person name="Kriegs J.O."/>
            <person name="Brosius J."/>
            <person name="Murchison E.P."/>
            <person name="Sachidanandam R."/>
            <person name="Smith C."/>
            <person name="Hannon G.J."/>
            <person name="Tsend-Ayush E."/>
            <person name="McMillan D."/>
            <person name="Attenborough R."/>
            <person name="Rens W."/>
            <person name="Ferguson-Smith M."/>
            <person name="Lefevre C.M."/>
            <person name="Sharp J.A."/>
            <person name="Nicholas K.R."/>
            <person name="Ray D.A."/>
            <person name="Kube M."/>
            <person name="Reinhardt R."/>
            <person name="Pringle T.H."/>
            <person name="Taylor J."/>
            <person name="Jones R.C."/>
            <person name="Nixon B."/>
            <person name="Dacheux J.L."/>
            <person name="Niwa H."/>
            <person name="Sekita Y."/>
            <person name="Huang X."/>
            <person name="Stark A."/>
            <person name="Kheradpour P."/>
            <person name="Kellis M."/>
            <person name="Flicek P."/>
            <person name="Chen Y."/>
            <person name="Webber C."/>
            <person name="Hardison R."/>
            <person name="Nelson J."/>
            <person name="Hallsworth-Pepin K."/>
            <person name="Delehaunty K."/>
            <person name="Markovic C."/>
            <person name="Minx P."/>
            <person name="Feng Y."/>
            <person name="Kremitzki C."/>
            <person name="Mitreva M."/>
            <person name="Glasscock J."/>
            <person name="Wylie T."/>
            <person name="Wohldmann P."/>
            <person name="Thiru P."/>
            <person name="Nhan M.N."/>
            <person name="Pohl C.S."/>
            <person name="Smith S.M."/>
            <person name="Hou S."/>
            <person name="Nefedov M."/>
            <person name="de Jong P.J."/>
            <person name="Renfree M.B."/>
            <person name="Mardis E.R."/>
            <person name="Wilson R.K."/>
        </authorList>
    </citation>
    <scope>NUCLEOTIDE SEQUENCE [LARGE SCALE GENOMIC DNA]</scope>
    <source>
        <strain evidence="2 3">Glennie</strain>
    </source>
</reference>
<dbReference type="OrthoDB" id="5965770at2759"/>
<name>F6T2G6_ORNAN</name>
<proteinExistence type="predicted"/>
<organism evidence="2 3">
    <name type="scientific">Ornithorhynchus anatinus</name>
    <name type="common">Duckbill platypus</name>
    <dbReference type="NCBI Taxonomy" id="9258"/>
    <lineage>
        <taxon>Eukaryota</taxon>
        <taxon>Metazoa</taxon>
        <taxon>Chordata</taxon>
        <taxon>Craniata</taxon>
        <taxon>Vertebrata</taxon>
        <taxon>Euteleostomi</taxon>
        <taxon>Mammalia</taxon>
        <taxon>Monotremata</taxon>
        <taxon>Ornithorhynchidae</taxon>
        <taxon>Ornithorhynchus</taxon>
    </lineage>
</organism>
<dbReference type="AlphaFoldDB" id="F6T2G6"/>
<dbReference type="GeneTree" id="ENSGT00390000005094"/>
<feature type="region of interest" description="Disordered" evidence="1">
    <location>
        <begin position="635"/>
        <end position="676"/>
    </location>
</feature>
<dbReference type="STRING" id="9258.ENSOANP00000018446"/>
<dbReference type="Gene3D" id="2.40.50.140">
    <property type="entry name" value="Nucleic acid-binding proteins"/>
    <property type="match status" value="2"/>
</dbReference>
<feature type="compositionally biased region" description="Basic and acidic residues" evidence="1">
    <location>
        <begin position="183"/>
        <end position="195"/>
    </location>
</feature>
<evidence type="ECO:0000313" key="3">
    <source>
        <dbReference type="Proteomes" id="UP000002279"/>
    </source>
</evidence>
<dbReference type="PANTHER" id="PTHR14944">
    <property type="entry name" value="RPA-RELATED PROTEIN RADX"/>
    <property type="match status" value="1"/>
</dbReference>
<accession>F6T2G6</accession>
<dbReference type="InParanoid" id="F6T2G6"/>
<reference evidence="2" key="3">
    <citation type="submission" date="2025-09" db="UniProtKB">
        <authorList>
            <consortium name="Ensembl"/>
        </authorList>
    </citation>
    <scope>IDENTIFICATION</scope>
    <source>
        <strain evidence="2">Glennie</strain>
    </source>
</reference>
<dbReference type="GO" id="GO:0005657">
    <property type="term" value="C:replication fork"/>
    <property type="evidence" value="ECO:0000318"/>
    <property type="project" value="GO_Central"/>
</dbReference>
<feature type="compositionally biased region" description="Polar residues" evidence="1">
    <location>
        <begin position="593"/>
        <end position="604"/>
    </location>
</feature>
<protein>
    <recommendedName>
        <fullName evidence="4">RPA1 related single stranded DNA binding protein, X-linked</fullName>
    </recommendedName>
</protein>
<dbReference type="eggNOG" id="ENOG502QSE7">
    <property type="taxonomic scope" value="Eukaryota"/>
</dbReference>
<dbReference type="GO" id="GO:0006282">
    <property type="term" value="P:regulation of DNA repair"/>
    <property type="evidence" value="ECO:0000318"/>
    <property type="project" value="GO_Central"/>
</dbReference>
<gene>
    <name evidence="2" type="primary">RADX</name>
</gene>